<dbReference type="NCBIfam" id="TIGR00730">
    <property type="entry name" value="Rossman fold protein, TIGR00730 family"/>
    <property type="match status" value="1"/>
</dbReference>
<comment type="catalytic activity">
    <reaction evidence="1">
        <text>AMP + H2O = D-ribose 5-phosphate + adenine</text>
        <dbReference type="Rhea" id="RHEA:20129"/>
        <dbReference type="ChEBI" id="CHEBI:15377"/>
        <dbReference type="ChEBI" id="CHEBI:16708"/>
        <dbReference type="ChEBI" id="CHEBI:78346"/>
        <dbReference type="ChEBI" id="CHEBI:456215"/>
        <dbReference type="EC" id="3.2.2.4"/>
    </reaction>
</comment>
<dbReference type="RefSeq" id="WP_219867579.1">
    <property type="nucleotide sequence ID" value="NZ_JASSQD010000002.1"/>
</dbReference>
<comment type="caution">
    <text evidence="4">The sequence shown here is derived from an EMBL/GenBank/DDBJ whole genome shotgun (WGS) entry which is preliminary data.</text>
</comment>
<dbReference type="Proteomes" id="UP001223547">
    <property type="component" value="Unassembled WGS sequence"/>
</dbReference>
<dbReference type="EC" id="3.2.2.n1" evidence="3"/>
<protein>
    <recommendedName>
        <fullName evidence="3">Cytokinin riboside 5'-monophosphate phosphoribohydrolase</fullName>
        <ecNumber evidence="3">3.2.2.n1</ecNumber>
    </recommendedName>
</protein>
<keyword evidence="3" id="KW-0378">Hydrolase</keyword>
<dbReference type="InterPro" id="IPR031100">
    <property type="entry name" value="LOG_fam"/>
</dbReference>
<evidence type="ECO:0000256" key="1">
    <source>
        <dbReference type="ARBA" id="ARBA00000274"/>
    </source>
</evidence>
<dbReference type="PANTHER" id="PTHR31223">
    <property type="entry name" value="LOG FAMILY PROTEIN YJL055W"/>
    <property type="match status" value="1"/>
</dbReference>
<keyword evidence="3" id="KW-0203">Cytokinin biosynthesis</keyword>
<dbReference type="Pfam" id="PF03641">
    <property type="entry name" value="Lysine_decarbox"/>
    <property type="match status" value="1"/>
</dbReference>
<accession>A0ABT7HDL1</accession>
<comment type="similarity">
    <text evidence="2 3">Belongs to the LOG family.</text>
</comment>
<organism evidence="4 5">
    <name type="scientific">Marinobacter albus</name>
    <dbReference type="NCBI Taxonomy" id="3030833"/>
    <lineage>
        <taxon>Bacteria</taxon>
        <taxon>Pseudomonadati</taxon>
        <taxon>Pseudomonadota</taxon>
        <taxon>Gammaproteobacteria</taxon>
        <taxon>Pseudomonadales</taxon>
        <taxon>Marinobacteraceae</taxon>
        <taxon>Marinobacter</taxon>
    </lineage>
</organism>
<dbReference type="InterPro" id="IPR005269">
    <property type="entry name" value="LOG"/>
</dbReference>
<evidence type="ECO:0000313" key="4">
    <source>
        <dbReference type="EMBL" id="MDK9558444.1"/>
    </source>
</evidence>
<sequence>MKVAVYCGSRSGTDPQYARKARELGEFLGANGVDLVFGGGHVGLMGVVADSVLESGGQVYGVIPEHLRDRELAHSGLTELFVVRDMHERKAKMAELADGFIALPGGIGTLEEIFEAWTWGQLGFHRKPCGLYNVGGFYDPLLEMVRTMKAAGFLKQEYIDMLVVADTPGQLLEGFRQYRPPHEKWT</sequence>
<dbReference type="Gene3D" id="3.40.50.450">
    <property type="match status" value="1"/>
</dbReference>
<dbReference type="PANTHER" id="PTHR31223:SF70">
    <property type="entry name" value="LOG FAMILY PROTEIN YJL055W"/>
    <property type="match status" value="1"/>
</dbReference>
<evidence type="ECO:0000313" key="5">
    <source>
        <dbReference type="Proteomes" id="UP001223547"/>
    </source>
</evidence>
<evidence type="ECO:0000256" key="3">
    <source>
        <dbReference type="RuleBase" id="RU363015"/>
    </source>
</evidence>
<gene>
    <name evidence="4" type="ORF">QQF73_12500</name>
</gene>
<name>A0ABT7HDL1_9GAMM</name>
<dbReference type="SUPFAM" id="SSF102405">
    <property type="entry name" value="MCP/YpsA-like"/>
    <property type="match status" value="1"/>
</dbReference>
<proteinExistence type="inferred from homology"/>
<keyword evidence="5" id="KW-1185">Reference proteome</keyword>
<evidence type="ECO:0000256" key="2">
    <source>
        <dbReference type="ARBA" id="ARBA00006763"/>
    </source>
</evidence>
<dbReference type="EMBL" id="JASSQD010000002">
    <property type="protein sequence ID" value="MDK9558444.1"/>
    <property type="molecule type" value="Genomic_DNA"/>
</dbReference>
<reference evidence="4 5" key="1">
    <citation type="submission" date="2023-05" db="EMBL/GenBank/DDBJ databases">
        <title>Marinobacter albus sp. nov., a marine bacterium isolated from sand in a coastal intertidal zone of huludao.</title>
        <authorList>
            <person name="Deng T."/>
        </authorList>
    </citation>
    <scope>NUCLEOTIDE SEQUENCE [LARGE SCALE GENOMIC DNA]</scope>
    <source>
        <strain evidence="4 5">M216</strain>
    </source>
</reference>